<dbReference type="SUPFAM" id="SSF53474">
    <property type="entry name" value="alpha/beta-Hydrolases"/>
    <property type="match status" value="1"/>
</dbReference>
<evidence type="ECO:0000313" key="3">
    <source>
        <dbReference type="Proteomes" id="UP000235739"/>
    </source>
</evidence>
<feature type="signal peptide" evidence="1">
    <location>
        <begin position="1"/>
        <end position="23"/>
    </location>
</feature>
<keyword evidence="1" id="KW-0732">Signal</keyword>
<dbReference type="PANTHER" id="PTHR32015">
    <property type="entry name" value="FASTING INDUCED LIPASE"/>
    <property type="match status" value="1"/>
</dbReference>
<dbReference type="Proteomes" id="UP000235739">
    <property type="component" value="Unassembled WGS sequence"/>
</dbReference>
<dbReference type="EMBL" id="PNQX01000002">
    <property type="protein sequence ID" value="PMQ19420.1"/>
    <property type="molecule type" value="Genomic_DNA"/>
</dbReference>
<organism evidence="2 3">
    <name type="scientific">Glutamicibacter arilaitensis</name>
    <dbReference type="NCBI Taxonomy" id="256701"/>
    <lineage>
        <taxon>Bacteria</taxon>
        <taxon>Bacillati</taxon>
        <taxon>Actinomycetota</taxon>
        <taxon>Actinomycetes</taxon>
        <taxon>Micrococcales</taxon>
        <taxon>Micrococcaceae</taxon>
        <taxon>Glutamicibacter</taxon>
    </lineage>
</organism>
<feature type="chain" id="PRO_5039405412" evidence="1">
    <location>
        <begin position="24"/>
        <end position="293"/>
    </location>
</feature>
<dbReference type="InterPro" id="IPR029058">
    <property type="entry name" value="AB_hydrolase_fold"/>
</dbReference>
<dbReference type="RefSeq" id="WP_102598609.1">
    <property type="nucleotide sequence ID" value="NZ_JABUYH010000012.1"/>
</dbReference>
<dbReference type="Gene3D" id="3.40.50.1820">
    <property type="entry name" value="alpha/beta hydrolase"/>
    <property type="match status" value="1"/>
</dbReference>
<dbReference type="GO" id="GO:0016298">
    <property type="term" value="F:lipase activity"/>
    <property type="evidence" value="ECO:0007669"/>
    <property type="project" value="TreeGrafter"/>
</dbReference>
<sequence>MQRRILSVLGALCLAAATLTAPAIMPSAGSTAQAETVSSLNISPSGANDWDCAPDAEHPYPVVLVHGTFATMDVNWISLSPKLKRNGYCVFALNYGFENGISGAAHVPDSAAELRDFIDRVRQATGANKVDIVGHSQGGMMPRWYMGHMGGAKHVNELVAIAPSSHGTQGILVPSATGVKIASNYAGWICDACADQVAGSEFMTELNSIGDTVAGPDYTVISTKYDEVVMPYKSQFLQGNSARVTNVLLQDKCPLDVSGHAGVAVDPVVHRWVLNALSTDGPADPGYRPSCYL</sequence>
<accession>A0A2N7RZV7</accession>
<proteinExistence type="predicted"/>
<gene>
    <name evidence="2" type="ORF">CIK84_12065</name>
</gene>
<evidence type="ECO:0000313" key="2">
    <source>
        <dbReference type="EMBL" id="PMQ19420.1"/>
    </source>
</evidence>
<dbReference type="InterPro" id="IPR002918">
    <property type="entry name" value="Lipase_EstA/Esterase_EstB"/>
</dbReference>
<name>A0A2N7RZV7_9MICC</name>
<dbReference type="AlphaFoldDB" id="A0A2N7RZV7"/>
<evidence type="ECO:0000256" key="1">
    <source>
        <dbReference type="SAM" id="SignalP"/>
    </source>
</evidence>
<dbReference type="PANTHER" id="PTHR32015:SF1">
    <property type="entry name" value="LIPASE"/>
    <property type="match status" value="1"/>
</dbReference>
<dbReference type="GO" id="GO:0016042">
    <property type="term" value="P:lipid catabolic process"/>
    <property type="evidence" value="ECO:0007669"/>
    <property type="project" value="InterPro"/>
</dbReference>
<protein>
    <submittedName>
        <fullName evidence="2">Lipase</fullName>
    </submittedName>
</protein>
<dbReference type="Pfam" id="PF01674">
    <property type="entry name" value="Lipase_2"/>
    <property type="match status" value="1"/>
</dbReference>
<comment type="caution">
    <text evidence="2">The sequence shown here is derived from an EMBL/GenBank/DDBJ whole genome shotgun (WGS) entry which is preliminary data.</text>
</comment>
<reference evidence="2 3" key="1">
    <citation type="journal article" date="2017" name="Elife">
        <title>Extensive horizontal gene transfer in cheese-associated bacteria.</title>
        <authorList>
            <person name="Bonham K.S."/>
            <person name="Wolfe B.E."/>
            <person name="Dutton R.J."/>
        </authorList>
    </citation>
    <scope>NUCLEOTIDE SEQUENCE [LARGE SCALE GENOMIC DNA]</scope>
    <source>
        <strain evidence="2 3">JB182</strain>
    </source>
</reference>